<dbReference type="Pfam" id="PF20434">
    <property type="entry name" value="BD-FAE"/>
    <property type="match status" value="1"/>
</dbReference>
<dbReference type="GO" id="GO:0016787">
    <property type="term" value="F:hydrolase activity"/>
    <property type="evidence" value="ECO:0007669"/>
    <property type="project" value="UniProtKB-KW"/>
</dbReference>
<reference evidence="4 5" key="1">
    <citation type="submission" date="2019-04" db="EMBL/GenBank/DDBJ databases">
        <title>Sphingomonas psychrotolerans sp. nov., isolated from soil in the Tianshan Mountains, Xinjiang, China.</title>
        <authorList>
            <person name="Luo Y."/>
            <person name="Sheng H."/>
        </authorList>
    </citation>
    <scope>NUCLEOTIDE SEQUENCE [LARGE SCALE GENOMIC DNA]</scope>
    <source>
        <strain evidence="4 5">KIS18-15</strain>
    </source>
</reference>
<feature type="signal peptide" evidence="2">
    <location>
        <begin position="1"/>
        <end position="21"/>
    </location>
</feature>
<name>A0A4S1WIM5_9SPHN</name>
<dbReference type="Proteomes" id="UP000309848">
    <property type="component" value="Unassembled WGS sequence"/>
</dbReference>
<protein>
    <submittedName>
        <fullName evidence="4">Alpha/beta hydrolase</fullName>
    </submittedName>
</protein>
<evidence type="ECO:0000313" key="5">
    <source>
        <dbReference type="Proteomes" id="UP000309848"/>
    </source>
</evidence>
<feature type="chain" id="PRO_5021000409" evidence="2">
    <location>
        <begin position="22"/>
        <end position="295"/>
    </location>
</feature>
<dbReference type="PANTHER" id="PTHR48081">
    <property type="entry name" value="AB HYDROLASE SUPERFAMILY PROTEIN C4A8.06C"/>
    <property type="match status" value="1"/>
</dbReference>
<keyword evidence="2" id="KW-0732">Signal</keyword>
<dbReference type="InterPro" id="IPR049492">
    <property type="entry name" value="BD-FAE-like_dom"/>
</dbReference>
<dbReference type="InterPro" id="IPR029058">
    <property type="entry name" value="AB_hydrolase_fold"/>
</dbReference>
<organism evidence="4 5">
    <name type="scientific">Sphingomonas naasensis</name>
    <dbReference type="NCBI Taxonomy" id="1344951"/>
    <lineage>
        <taxon>Bacteria</taxon>
        <taxon>Pseudomonadati</taxon>
        <taxon>Pseudomonadota</taxon>
        <taxon>Alphaproteobacteria</taxon>
        <taxon>Sphingomonadales</taxon>
        <taxon>Sphingomonadaceae</taxon>
        <taxon>Sphingomonas</taxon>
    </lineage>
</organism>
<evidence type="ECO:0000256" key="1">
    <source>
        <dbReference type="ARBA" id="ARBA00022801"/>
    </source>
</evidence>
<keyword evidence="5" id="KW-1185">Reference proteome</keyword>
<dbReference type="OrthoDB" id="9771666at2"/>
<dbReference type="PANTHER" id="PTHR48081:SF6">
    <property type="entry name" value="PEPTIDASE S9 PROLYL OLIGOPEPTIDASE CATALYTIC DOMAIN-CONTAINING PROTEIN"/>
    <property type="match status" value="1"/>
</dbReference>
<evidence type="ECO:0000256" key="2">
    <source>
        <dbReference type="SAM" id="SignalP"/>
    </source>
</evidence>
<dbReference type="Gene3D" id="3.40.50.1820">
    <property type="entry name" value="alpha/beta hydrolase"/>
    <property type="match status" value="1"/>
</dbReference>
<dbReference type="RefSeq" id="WP_135985816.1">
    <property type="nucleotide sequence ID" value="NZ_JAASQM010000003.1"/>
</dbReference>
<dbReference type="SUPFAM" id="SSF53474">
    <property type="entry name" value="alpha/beta-Hydrolases"/>
    <property type="match status" value="1"/>
</dbReference>
<comment type="caution">
    <text evidence="4">The sequence shown here is derived from an EMBL/GenBank/DDBJ whole genome shotgun (WGS) entry which is preliminary data.</text>
</comment>
<proteinExistence type="predicted"/>
<evidence type="ECO:0000259" key="3">
    <source>
        <dbReference type="Pfam" id="PF20434"/>
    </source>
</evidence>
<accession>A0A4S1WIM5</accession>
<dbReference type="InterPro" id="IPR050300">
    <property type="entry name" value="GDXG_lipolytic_enzyme"/>
</dbReference>
<feature type="domain" description="BD-FAE-like" evidence="3">
    <location>
        <begin position="98"/>
        <end position="170"/>
    </location>
</feature>
<gene>
    <name evidence="4" type="ORF">E5A74_13585</name>
</gene>
<keyword evidence="1 4" id="KW-0378">Hydrolase</keyword>
<dbReference type="EMBL" id="SRXU01000005">
    <property type="protein sequence ID" value="TGX41637.1"/>
    <property type="molecule type" value="Genomic_DNA"/>
</dbReference>
<dbReference type="AlphaFoldDB" id="A0A4S1WIM5"/>
<sequence length="295" mass="32366">MTKLLTAFAWALALLAAPAWAQQPPAPPQRIALWADGAPGFESRKSIPEQAESYWLKPVNDPSITYYPARPGRETGVSVLIMPGGAHEFLVINTEGNDVARWYNERGVAAFVLRYRLFRGKDSPYSFEHARQDAERAMRTIRAHAGEWKLDPGKIGVMGFSAGGELARVTLLSPPVAAPGKRDAIDRLSARPDFGILVFPGPLHAEEKITRSSPPLLMTATNDDQCCSQPIIDLLNAYRAAGASSELHMFAAGGHAFNMGETTPMVSLRNWPRLITDWMTDRGLLAKWPPEPAKP</sequence>
<evidence type="ECO:0000313" key="4">
    <source>
        <dbReference type="EMBL" id="TGX41637.1"/>
    </source>
</evidence>